<dbReference type="EMBL" id="FRAI01000011">
    <property type="protein sequence ID" value="SHJ98636.1"/>
    <property type="molecule type" value="Genomic_DNA"/>
</dbReference>
<comment type="subcellular location">
    <subcellularLocation>
        <location evidence="1">Membrane</location>
        <topology evidence="1">Multi-pass membrane protein</topology>
    </subcellularLocation>
</comment>
<dbReference type="PANTHER" id="PTHR31102:SF1">
    <property type="entry name" value="CATION_H+ EXCHANGER DOMAIN-CONTAINING PROTEIN"/>
    <property type="match status" value="1"/>
</dbReference>
<feature type="transmembrane region" description="Helical" evidence="5">
    <location>
        <begin position="165"/>
        <end position="187"/>
    </location>
</feature>
<dbReference type="PANTHER" id="PTHR31102">
    <property type="match status" value="1"/>
</dbReference>
<evidence type="ECO:0000256" key="3">
    <source>
        <dbReference type="ARBA" id="ARBA00022989"/>
    </source>
</evidence>
<feature type="transmembrane region" description="Helical" evidence="5">
    <location>
        <begin position="76"/>
        <end position="92"/>
    </location>
</feature>
<keyword evidence="8" id="KW-1185">Reference proteome</keyword>
<feature type="transmembrane region" description="Helical" evidence="5">
    <location>
        <begin position="237"/>
        <end position="258"/>
    </location>
</feature>
<dbReference type="GO" id="GO:0016020">
    <property type="term" value="C:membrane"/>
    <property type="evidence" value="ECO:0007669"/>
    <property type="project" value="UniProtKB-SubCell"/>
</dbReference>
<evidence type="ECO:0000313" key="8">
    <source>
        <dbReference type="Proteomes" id="UP000243547"/>
    </source>
</evidence>
<dbReference type="Pfam" id="PF00999">
    <property type="entry name" value="Na_H_Exchanger"/>
    <property type="match status" value="1"/>
</dbReference>
<dbReference type="AlphaFoldDB" id="A0A1M6NSJ3"/>
<evidence type="ECO:0000259" key="6">
    <source>
        <dbReference type="Pfam" id="PF00999"/>
    </source>
</evidence>
<protein>
    <submittedName>
        <fullName evidence="7">Sodium/proton antiporter, CPA1 family</fullName>
    </submittedName>
</protein>
<feature type="transmembrane region" description="Helical" evidence="5">
    <location>
        <begin position="51"/>
        <end position="69"/>
    </location>
</feature>
<feature type="transmembrane region" description="Helical" evidence="5">
    <location>
        <begin position="412"/>
        <end position="432"/>
    </location>
</feature>
<feature type="transmembrane region" description="Helical" evidence="5">
    <location>
        <begin position="350"/>
        <end position="371"/>
    </location>
</feature>
<dbReference type="InterPro" id="IPR051843">
    <property type="entry name" value="CPA1_transporter"/>
</dbReference>
<gene>
    <name evidence="7" type="ORF">SAMN02745227_01222</name>
</gene>
<dbReference type="Gene3D" id="1.20.1530.20">
    <property type="match status" value="1"/>
</dbReference>
<dbReference type="STRING" id="1120989.SAMN02745227_01222"/>
<evidence type="ECO:0000256" key="4">
    <source>
        <dbReference type="ARBA" id="ARBA00023136"/>
    </source>
</evidence>
<feature type="transmembrane region" description="Helical" evidence="5">
    <location>
        <begin position="134"/>
        <end position="159"/>
    </location>
</feature>
<feature type="transmembrane region" description="Helical" evidence="5">
    <location>
        <begin position="293"/>
        <end position="312"/>
    </location>
</feature>
<dbReference type="Proteomes" id="UP000243547">
    <property type="component" value="Unassembled WGS sequence"/>
</dbReference>
<name>A0A1M6NSJ3_9FIRM</name>
<proteinExistence type="predicted"/>
<accession>A0A1M6NSJ3</accession>
<feature type="domain" description="Cation/H+ exchanger transmembrane" evidence="6">
    <location>
        <begin position="60"/>
        <end position="430"/>
    </location>
</feature>
<reference evidence="8" key="1">
    <citation type="submission" date="2016-11" db="EMBL/GenBank/DDBJ databases">
        <authorList>
            <person name="Varghese N."/>
            <person name="Submissions S."/>
        </authorList>
    </citation>
    <scope>NUCLEOTIDE SEQUENCE [LARGE SCALE GENOMIC DNA]</scope>
    <source>
        <strain evidence="8">DSM 14826</strain>
    </source>
</reference>
<evidence type="ECO:0000256" key="5">
    <source>
        <dbReference type="SAM" id="Phobius"/>
    </source>
</evidence>
<evidence type="ECO:0000256" key="2">
    <source>
        <dbReference type="ARBA" id="ARBA00022692"/>
    </source>
</evidence>
<feature type="transmembrane region" description="Helical" evidence="5">
    <location>
        <begin position="324"/>
        <end position="344"/>
    </location>
</feature>
<feature type="transmembrane region" description="Helical" evidence="5">
    <location>
        <begin position="199"/>
        <end position="225"/>
    </location>
</feature>
<dbReference type="InterPro" id="IPR038770">
    <property type="entry name" value="Na+/solute_symporter_sf"/>
</dbReference>
<dbReference type="InterPro" id="IPR006153">
    <property type="entry name" value="Cation/H_exchanger_TM"/>
</dbReference>
<organism evidence="7 8">
    <name type="scientific">Anaerobranca californiensis DSM 14826</name>
    <dbReference type="NCBI Taxonomy" id="1120989"/>
    <lineage>
        <taxon>Bacteria</taxon>
        <taxon>Bacillati</taxon>
        <taxon>Bacillota</taxon>
        <taxon>Clostridia</taxon>
        <taxon>Eubacteriales</taxon>
        <taxon>Proteinivoracaceae</taxon>
        <taxon>Anaerobranca</taxon>
    </lineage>
</organism>
<evidence type="ECO:0000313" key="7">
    <source>
        <dbReference type="EMBL" id="SHJ98636.1"/>
    </source>
</evidence>
<dbReference type="GO" id="GO:1902600">
    <property type="term" value="P:proton transmembrane transport"/>
    <property type="evidence" value="ECO:0007669"/>
    <property type="project" value="InterPro"/>
</dbReference>
<keyword evidence="2 5" id="KW-0812">Transmembrane</keyword>
<dbReference type="GO" id="GO:0015297">
    <property type="term" value="F:antiporter activity"/>
    <property type="evidence" value="ECO:0007669"/>
    <property type="project" value="InterPro"/>
</dbReference>
<evidence type="ECO:0000256" key="1">
    <source>
        <dbReference type="ARBA" id="ARBA00004141"/>
    </source>
</evidence>
<keyword evidence="4 5" id="KW-0472">Membrane</keyword>
<keyword evidence="3 5" id="KW-1133">Transmembrane helix</keyword>
<sequence>MTIFNGIVIIVSTIKVSDGDPLEPPKFLANDSYLDKVGVLFLLKDKGGIKMLLSLAIIIIFGSLFYVFFEKIKLPGLLGMLILGVLMGPYGYNILSTQILLISSDLRMIALIIILLRAGLGIKKDTLLKVGRPALLLSFLPGLLEGLTILLFSTVFLNFDFAEGGMLGFIIAAVSPAVVVPSMLTLMNEGKGEKKGIPTLLLAGASIDDVVAITIFTSFLGLYGGSQFNIFIQGQKILVAILLGIILGLIFSIILIKIFKRFHIRDTKKVLFLLSAGLILVTMEKEFAEIIEIAGLLGVMVIGFVLLQKIPLVAQRLATKLNKVWVFAELLLFVLVGAEVNIIVAREAGLLGIILIFIGVLARSVGVYISLIKSGLNFKEKLFCAIAYSPKATVQAAIGGIPLAMGVPRGEIILALAVLAIVITAPLGAIGIRYGGNYLLE</sequence>
<feature type="transmembrane region" description="Helical" evidence="5">
    <location>
        <begin position="98"/>
        <end position="122"/>
    </location>
</feature>